<sequence length="75" mass="8159">MVLLSVLGFPRIGANREVKKAVEVNWTGNLSAEELIKAASDVKKSSWSSLKERGVDLIPRLASPSRSTVSIQCHP</sequence>
<dbReference type="SUPFAM" id="SSF51726">
    <property type="entry name" value="UROD/MetE-like"/>
    <property type="match status" value="1"/>
</dbReference>
<accession>A0A9P7AKC9</accession>
<evidence type="ECO:0000313" key="3">
    <source>
        <dbReference type="Proteomes" id="UP000719766"/>
    </source>
</evidence>
<organism evidence="2 3">
    <name type="scientific">Suillus plorans</name>
    <dbReference type="NCBI Taxonomy" id="116603"/>
    <lineage>
        <taxon>Eukaryota</taxon>
        <taxon>Fungi</taxon>
        <taxon>Dikarya</taxon>
        <taxon>Basidiomycota</taxon>
        <taxon>Agaricomycotina</taxon>
        <taxon>Agaricomycetes</taxon>
        <taxon>Agaricomycetidae</taxon>
        <taxon>Boletales</taxon>
        <taxon>Suillineae</taxon>
        <taxon>Suillaceae</taxon>
        <taxon>Suillus</taxon>
    </lineage>
</organism>
<dbReference type="Pfam" id="PF08267">
    <property type="entry name" value="Meth_synt_1"/>
    <property type="match status" value="1"/>
</dbReference>
<evidence type="ECO:0000313" key="2">
    <source>
        <dbReference type="EMBL" id="KAG1791201.1"/>
    </source>
</evidence>
<proteinExistence type="predicted"/>
<dbReference type="InterPro" id="IPR013215">
    <property type="entry name" value="Cbl-indep_Met_Synth_N"/>
</dbReference>
<dbReference type="GeneID" id="64591920"/>
<evidence type="ECO:0000259" key="1">
    <source>
        <dbReference type="Pfam" id="PF08267"/>
    </source>
</evidence>
<dbReference type="GO" id="GO:0008270">
    <property type="term" value="F:zinc ion binding"/>
    <property type="evidence" value="ECO:0007669"/>
    <property type="project" value="InterPro"/>
</dbReference>
<dbReference type="InterPro" id="IPR038071">
    <property type="entry name" value="UROD/MetE-like_sf"/>
</dbReference>
<dbReference type="Proteomes" id="UP000719766">
    <property type="component" value="Unassembled WGS sequence"/>
</dbReference>
<reference evidence="2" key="1">
    <citation type="journal article" date="2020" name="New Phytol.">
        <title>Comparative genomics reveals dynamic genome evolution in host specialist ectomycorrhizal fungi.</title>
        <authorList>
            <person name="Lofgren L.A."/>
            <person name="Nguyen N.H."/>
            <person name="Vilgalys R."/>
            <person name="Ruytinx J."/>
            <person name="Liao H.L."/>
            <person name="Branco S."/>
            <person name="Kuo A."/>
            <person name="LaButti K."/>
            <person name="Lipzen A."/>
            <person name="Andreopoulos W."/>
            <person name="Pangilinan J."/>
            <person name="Riley R."/>
            <person name="Hundley H."/>
            <person name="Na H."/>
            <person name="Barry K."/>
            <person name="Grigoriev I.V."/>
            <person name="Stajich J.E."/>
            <person name="Kennedy P.G."/>
        </authorList>
    </citation>
    <scope>NUCLEOTIDE SEQUENCE</scope>
    <source>
        <strain evidence="2">S12</strain>
    </source>
</reference>
<dbReference type="EMBL" id="JABBWE010000044">
    <property type="protein sequence ID" value="KAG1791201.1"/>
    <property type="molecule type" value="Genomic_DNA"/>
</dbReference>
<dbReference type="OrthoDB" id="1053771at2759"/>
<protein>
    <recommendedName>
        <fullName evidence="1">Cobalamin-independent methionine synthase MetE N-terminal domain-containing protein</fullName>
    </recommendedName>
</protein>
<name>A0A9P7AKC9_9AGAM</name>
<dbReference type="RefSeq" id="XP_041158086.1">
    <property type="nucleotide sequence ID" value="XM_041298156.1"/>
</dbReference>
<dbReference type="GO" id="GO:0008652">
    <property type="term" value="P:amino acid biosynthetic process"/>
    <property type="evidence" value="ECO:0007669"/>
    <property type="project" value="InterPro"/>
</dbReference>
<dbReference type="Gene3D" id="3.20.20.210">
    <property type="match status" value="1"/>
</dbReference>
<dbReference type="AlphaFoldDB" id="A0A9P7AKC9"/>
<dbReference type="GO" id="GO:0003871">
    <property type="term" value="F:5-methyltetrahydropteroyltriglutamate-homocysteine S-methyltransferase activity"/>
    <property type="evidence" value="ECO:0007669"/>
    <property type="project" value="InterPro"/>
</dbReference>
<gene>
    <name evidence="2" type="ORF">HD556DRAFT_1241039</name>
</gene>
<keyword evidence="3" id="KW-1185">Reference proteome</keyword>
<feature type="domain" description="Cobalamin-independent methionine synthase MetE N-terminal" evidence="1">
    <location>
        <begin position="5"/>
        <end position="59"/>
    </location>
</feature>
<comment type="caution">
    <text evidence="2">The sequence shown here is derived from an EMBL/GenBank/DDBJ whole genome shotgun (WGS) entry which is preliminary data.</text>
</comment>